<protein>
    <submittedName>
        <fullName evidence="2">Uncharacterized protein</fullName>
    </submittedName>
</protein>
<accession>A0A3R9YA19</accession>
<reference evidence="2 3" key="1">
    <citation type="submission" date="2018-12" db="EMBL/GenBank/DDBJ databases">
        <title>Mesorhizobium carbonis sp. nov., isolated from coal mine water.</title>
        <authorList>
            <person name="Xin W."/>
            <person name="Xu Z."/>
            <person name="Xiang F."/>
            <person name="Zhang J."/>
            <person name="Xi L."/>
            <person name="Liu J."/>
        </authorList>
    </citation>
    <scope>NUCLEOTIDE SEQUENCE [LARGE SCALE GENOMIC DNA]</scope>
    <source>
        <strain evidence="2 3">B2.3</strain>
    </source>
</reference>
<gene>
    <name evidence="2" type="ORF">EJC49_04440</name>
</gene>
<keyword evidence="1" id="KW-0175">Coiled coil</keyword>
<evidence type="ECO:0000256" key="1">
    <source>
        <dbReference type="SAM" id="Coils"/>
    </source>
</evidence>
<dbReference type="OrthoDB" id="8480581at2"/>
<evidence type="ECO:0000313" key="2">
    <source>
        <dbReference type="EMBL" id="RST87603.1"/>
    </source>
</evidence>
<proteinExistence type="predicted"/>
<name>A0A3R9YA19_9HYPH</name>
<sequence length="152" mass="16766">MTGTANSVKSHLSPKEKRSVVLASLRRKIELLGSWLEDGLPPGQTWKKTVKEVSEWEDTELEVTRWKSPNITAPSGPNPNEARALVALLKQINTPAATSLEQENRELKATVKALSGQIARLARQLRVSERDLRIASAQASEVASATQKMDDR</sequence>
<feature type="coiled-coil region" evidence="1">
    <location>
        <begin position="97"/>
        <end position="138"/>
    </location>
</feature>
<dbReference type="RefSeq" id="WP_126698261.1">
    <property type="nucleotide sequence ID" value="NZ_RWKW01000014.1"/>
</dbReference>
<evidence type="ECO:0000313" key="3">
    <source>
        <dbReference type="Proteomes" id="UP000278398"/>
    </source>
</evidence>
<dbReference type="Proteomes" id="UP000278398">
    <property type="component" value="Unassembled WGS sequence"/>
</dbReference>
<keyword evidence="3" id="KW-1185">Reference proteome</keyword>
<dbReference type="AlphaFoldDB" id="A0A3R9YA19"/>
<organism evidence="2 3">
    <name type="scientific">Aquibium carbonis</name>
    <dbReference type="NCBI Taxonomy" id="2495581"/>
    <lineage>
        <taxon>Bacteria</taxon>
        <taxon>Pseudomonadati</taxon>
        <taxon>Pseudomonadota</taxon>
        <taxon>Alphaproteobacteria</taxon>
        <taxon>Hyphomicrobiales</taxon>
        <taxon>Phyllobacteriaceae</taxon>
        <taxon>Aquibium</taxon>
    </lineage>
</organism>
<dbReference type="EMBL" id="RWKW01000014">
    <property type="protein sequence ID" value="RST87603.1"/>
    <property type="molecule type" value="Genomic_DNA"/>
</dbReference>
<comment type="caution">
    <text evidence="2">The sequence shown here is derived from an EMBL/GenBank/DDBJ whole genome shotgun (WGS) entry which is preliminary data.</text>
</comment>